<proteinExistence type="predicted"/>
<dbReference type="InterPro" id="IPR017850">
    <property type="entry name" value="Alkaline_phosphatase_core_sf"/>
</dbReference>
<evidence type="ECO:0000313" key="2">
    <source>
        <dbReference type="EMBL" id="WCT10655.1"/>
    </source>
</evidence>
<evidence type="ECO:0000313" key="3">
    <source>
        <dbReference type="Proteomes" id="UP001216139"/>
    </source>
</evidence>
<dbReference type="PANTHER" id="PTHR10151">
    <property type="entry name" value="ECTONUCLEOTIDE PYROPHOSPHATASE/PHOSPHODIESTERASE"/>
    <property type="match status" value="1"/>
</dbReference>
<dbReference type="Proteomes" id="UP001216139">
    <property type="component" value="Chromosome"/>
</dbReference>
<reference evidence="2 3" key="1">
    <citation type="submission" date="2023-02" db="EMBL/GenBank/DDBJ databases">
        <title>Genome sequence of Mucilaginibacter jinjuensis strain KACC 16571.</title>
        <authorList>
            <person name="Kim S."/>
            <person name="Heo J."/>
            <person name="Kwon S.-W."/>
        </authorList>
    </citation>
    <scope>NUCLEOTIDE SEQUENCE [LARGE SCALE GENOMIC DNA]</scope>
    <source>
        <strain evidence="2 3">KACC 16571</strain>
    </source>
</reference>
<keyword evidence="1" id="KW-0732">Signal</keyword>
<dbReference type="CDD" id="cd16018">
    <property type="entry name" value="Enpp"/>
    <property type="match status" value="1"/>
</dbReference>
<dbReference type="InterPro" id="IPR002591">
    <property type="entry name" value="Phosphodiest/P_Trfase"/>
</dbReference>
<dbReference type="Pfam" id="PF01663">
    <property type="entry name" value="Phosphodiest"/>
    <property type="match status" value="1"/>
</dbReference>
<dbReference type="Gene3D" id="3.30.1360.180">
    <property type="match status" value="1"/>
</dbReference>
<gene>
    <name evidence="2" type="ORF">PQO05_18110</name>
</gene>
<dbReference type="EMBL" id="CP117167">
    <property type="protein sequence ID" value="WCT10655.1"/>
    <property type="molecule type" value="Genomic_DNA"/>
</dbReference>
<accession>A0ABY7T2H7</accession>
<sequence>MLTLKRTLIALLLLQMGGTLAYGQAQSDTTQHIVSGRNNSAAQQKKPYVILISADGFRYDYAEKYHAENLLRMSSQGVRAVAMLPSFPSVTFPNHYTLVTGLYPSHHGLVGNSFYDPAKNASYSMGDKAKVRDSSWYGGTPLWVLAEQQHMLAASLFWVGSEAAIKGVRPTYYYNYNEDIPMARRIQIVKDWLSLPEEKRPHLITFYLSEPDHSGHRYGPETPETAQAVRMVDSVINKLSEAVATTGLPVNFIFVSDHGMTVVDREHPLATPTAIDPEKFIIPSSGTMIDLHAKNQADIMPVYEQLKKDEKDYHVYLKTNMPAYLHYSAKDDRMNRMGDIFVIPTWPKVFSNRKPGAGYHGFDPKLVKDMPATFFAWGPKIKNNLTVPVFENVEVYPFITDLLRLKISEQIDGKEILKPLIKE</sequence>
<organism evidence="2 3">
    <name type="scientific">Mucilaginibacter jinjuensis</name>
    <dbReference type="NCBI Taxonomy" id="1176721"/>
    <lineage>
        <taxon>Bacteria</taxon>
        <taxon>Pseudomonadati</taxon>
        <taxon>Bacteroidota</taxon>
        <taxon>Sphingobacteriia</taxon>
        <taxon>Sphingobacteriales</taxon>
        <taxon>Sphingobacteriaceae</taxon>
        <taxon>Mucilaginibacter</taxon>
    </lineage>
</organism>
<dbReference type="SUPFAM" id="SSF53649">
    <property type="entry name" value="Alkaline phosphatase-like"/>
    <property type="match status" value="1"/>
</dbReference>
<protein>
    <submittedName>
        <fullName evidence="2">Ectonucleotide pyrophosphatase/phosphodiesterase</fullName>
    </submittedName>
</protein>
<dbReference type="PANTHER" id="PTHR10151:SF120">
    <property type="entry name" value="BIS(5'-ADENOSYL)-TRIPHOSPHATASE"/>
    <property type="match status" value="1"/>
</dbReference>
<keyword evidence="3" id="KW-1185">Reference proteome</keyword>
<name>A0ABY7T2H7_9SPHI</name>
<evidence type="ECO:0000256" key="1">
    <source>
        <dbReference type="SAM" id="SignalP"/>
    </source>
</evidence>
<dbReference type="Gene3D" id="3.40.720.10">
    <property type="entry name" value="Alkaline Phosphatase, subunit A"/>
    <property type="match status" value="1"/>
</dbReference>
<feature type="signal peptide" evidence="1">
    <location>
        <begin position="1"/>
        <end position="21"/>
    </location>
</feature>
<dbReference type="RefSeq" id="WP_273628846.1">
    <property type="nucleotide sequence ID" value="NZ_CP117167.1"/>
</dbReference>
<feature type="chain" id="PRO_5046172941" evidence="1">
    <location>
        <begin position="22"/>
        <end position="423"/>
    </location>
</feature>